<reference evidence="3" key="1">
    <citation type="submission" date="2023-03" db="EMBL/GenBank/DDBJ databases">
        <authorList>
            <person name="Julca I."/>
        </authorList>
    </citation>
    <scope>NUCLEOTIDE SEQUENCE</scope>
</reference>
<keyword evidence="1" id="KW-0732">Signal</keyword>
<dbReference type="Proteomes" id="UP001161247">
    <property type="component" value="Chromosome 5"/>
</dbReference>
<gene>
    <name evidence="3" type="ORF">OLC1_LOCUS15276</name>
</gene>
<dbReference type="EMBL" id="OX459122">
    <property type="protein sequence ID" value="CAI9106833.1"/>
    <property type="molecule type" value="Genomic_DNA"/>
</dbReference>
<dbReference type="SUPFAM" id="SSF81383">
    <property type="entry name" value="F-box domain"/>
    <property type="match status" value="1"/>
</dbReference>
<feature type="chain" id="PRO_5043695918" evidence="1">
    <location>
        <begin position="26"/>
        <end position="434"/>
    </location>
</feature>
<evidence type="ECO:0000313" key="4">
    <source>
        <dbReference type="Proteomes" id="UP001161247"/>
    </source>
</evidence>
<dbReference type="InterPro" id="IPR013187">
    <property type="entry name" value="F-box-assoc_dom_typ3"/>
</dbReference>
<evidence type="ECO:0000256" key="1">
    <source>
        <dbReference type="SAM" id="SignalP"/>
    </source>
</evidence>
<feature type="domain" description="F-box" evidence="2">
    <location>
        <begin position="12"/>
        <end position="61"/>
    </location>
</feature>
<dbReference type="PROSITE" id="PS50181">
    <property type="entry name" value="FBOX"/>
    <property type="match status" value="1"/>
</dbReference>
<organism evidence="3 4">
    <name type="scientific">Oldenlandia corymbosa var. corymbosa</name>
    <dbReference type="NCBI Taxonomy" id="529605"/>
    <lineage>
        <taxon>Eukaryota</taxon>
        <taxon>Viridiplantae</taxon>
        <taxon>Streptophyta</taxon>
        <taxon>Embryophyta</taxon>
        <taxon>Tracheophyta</taxon>
        <taxon>Spermatophyta</taxon>
        <taxon>Magnoliopsida</taxon>
        <taxon>eudicotyledons</taxon>
        <taxon>Gunneridae</taxon>
        <taxon>Pentapetalae</taxon>
        <taxon>asterids</taxon>
        <taxon>lamiids</taxon>
        <taxon>Gentianales</taxon>
        <taxon>Rubiaceae</taxon>
        <taxon>Rubioideae</taxon>
        <taxon>Spermacoceae</taxon>
        <taxon>Hedyotis-Oldenlandia complex</taxon>
        <taxon>Oldenlandia</taxon>
    </lineage>
</organism>
<dbReference type="AlphaFoldDB" id="A0AAV1DGS1"/>
<dbReference type="Pfam" id="PF00646">
    <property type="entry name" value="F-box"/>
    <property type="match status" value="1"/>
</dbReference>
<dbReference type="PANTHER" id="PTHR31111">
    <property type="entry name" value="BNAA05G37150D PROTEIN-RELATED"/>
    <property type="match status" value="1"/>
</dbReference>
<dbReference type="InterPro" id="IPR001810">
    <property type="entry name" value="F-box_dom"/>
</dbReference>
<protein>
    <submittedName>
        <fullName evidence="3">OLC1v1006066C1</fullName>
    </submittedName>
</protein>
<evidence type="ECO:0000313" key="3">
    <source>
        <dbReference type="EMBL" id="CAI9106833.1"/>
    </source>
</evidence>
<sequence>MDKSMASPSFGVKLMLMLPLELLLEIFIRIPGKQLGRCKCVCKSWRLMIGSPPFLEAYRSRQSSLILYWLEDNNPKAIFGTDFRLRFFHYPLPRFQEPTSGFSQLSELRTGRFRDWLTEVVNGLICVCDSDVHLTVYNVCTGQGMGLPDPTHYNLNPVSSFHLGYDPSSKMYKLLRLVHPFSRTYYRSFQQINQTLEAEILTLGPSGSQSTWRKLDTIASGIGDLMEWRGFFGWFENSFSGDGIIWLSGQMSLLSFDLNKEKFRLIKFPEDVSQAIEMNKFDFSDSRLNGYILTQSMGRPALWIKTGHPKSLMLFVLEDEEANVWSKHHVQFPDELGEVDRIAVEAGNLPTGELLLMNGRVEDQGDCRPVFSYNHGTHKFDRFVIGKHPENPDYRVLWSNEKLIDNNLYRGKISCLHDNNNLHRSLDNVLSGRV</sequence>
<feature type="signal peptide" evidence="1">
    <location>
        <begin position="1"/>
        <end position="25"/>
    </location>
</feature>
<keyword evidence="4" id="KW-1185">Reference proteome</keyword>
<dbReference type="SMART" id="SM00256">
    <property type="entry name" value="FBOX"/>
    <property type="match status" value="1"/>
</dbReference>
<proteinExistence type="predicted"/>
<dbReference type="InterPro" id="IPR017451">
    <property type="entry name" value="F-box-assoc_interact_dom"/>
</dbReference>
<evidence type="ECO:0000259" key="2">
    <source>
        <dbReference type="PROSITE" id="PS50181"/>
    </source>
</evidence>
<dbReference type="InterPro" id="IPR036047">
    <property type="entry name" value="F-box-like_dom_sf"/>
</dbReference>
<name>A0AAV1DGS1_OLDCO</name>
<dbReference type="PANTHER" id="PTHR31111:SF138">
    <property type="entry name" value="F-BOX ASSOCIATED DOMAIN-CONTAINING PROTEIN"/>
    <property type="match status" value="1"/>
</dbReference>
<accession>A0AAV1DGS1</accession>
<dbReference type="NCBIfam" id="TIGR01640">
    <property type="entry name" value="F_box_assoc_1"/>
    <property type="match status" value="1"/>
</dbReference>
<dbReference type="Pfam" id="PF08268">
    <property type="entry name" value="FBA_3"/>
    <property type="match status" value="1"/>
</dbReference>
<dbReference type="Gene3D" id="1.20.1280.50">
    <property type="match status" value="1"/>
</dbReference>